<reference evidence="2" key="1">
    <citation type="submission" date="2020-05" db="EMBL/GenBank/DDBJ databases">
        <title>Frigoriglobus tundricola gen. nov., sp. nov., a psychrotolerant cellulolytic planctomycete of the family Gemmataceae with two divergent copies of 16S rRNA gene.</title>
        <authorList>
            <person name="Kulichevskaya I.S."/>
            <person name="Ivanova A.A."/>
            <person name="Naumoff D.G."/>
            <person name="Beletsky A.V."/>
            <person name="Rijpstra W.I.C."/>
            <person name="Sinninghe Damste J.S."/>
            <person name="Mardanov A.V."/>
            <person name="Ravin N.V."/>
            <person name="Dedysh S.N."/>
        </authorList>
    </citation>
    <scope>NUCLEOTIDE SEQUENCE [LARGE SCALE GENOMIC DNA]</scope>
    <source>
        <strain evidence="2">PL17</strain>
    </source>
</reference>
<proteinExistence type="predicted"/>
<dbReference type="KEGG" id="ftj:FTUN_8709"/>
<dbReference type="Proteomes" id="UP000503447">
    <property type="component" value="Chromosome"/>
</dbReference>
<sequence length="169" mass="18921">MRDNEPTGLTIVDVGSVEQRIAELGLTAAAKLCILPRYFFSAKERSELVYEQSTPDLKVLFRQAKLPMDKLEPDGVKIPYVAEHDNTLVLPAVFLGLALWSQNPELVNVALGVTANYVTDWFRGKLGRNRVKFSVVVEKTEKGTTKQINYDGPPEQFKDLVEAVKKSLK</sequence>
<dbReference type="RefSeq" id="WP_171475696.1">
    <property type="nucleotide sequence ID" value="NZ_CP053452.2"/>
</dbReference>
<organism evidence="1 2">
    <name type="scientific">Frigoriglobus tundricola</name>
    <dbReference type="NCBI Taxonomy" id="2774151"/>
    <lineage>
        <taxon>Bacteria</taxon>
        <taxon>Pseudomonadati</taxon>
        <taxon>Planctomycetota</taxon>
        <taxon>Planctomycetia</taxon>
        <taxon>Gemmatales</taxon>
        <taxon>Gemmataceae</taxon>
        <taxon>Frigoriglobus</taxon>
    </lineage>
</organism>
<dbReference type="EMBL" id="CP053452">
    <property type="protein sequence ID" value="QJX01070.1"/>
    <property type="molecule type" value="Genomic_DNA"/>
</dbReference>
<keyword evidence="2" id="KW-1185">Reference proteome</keyword>
<evidence type="ECO:0000313" key="2">
    <source>
        <dbReference type="Proteomes" id="UP000503447"/>
    </source>
</evidence>
<evidence type="ECO:0000313" key="1">
    <source>
        <dbReference type="EMBL" id="QJX01070.1"/>
    </source>
</evidence>
<name>A0A6M5Z3S2_9BACT</name>
<accession>A0A6M5Z3S2</accession>
<gene>
    <name evidence="1" type="ORF">FTUN_8709</name>
</gene>
<dbReference type="AlphaFoldDB" id="A0A6M5Z3S2"/>
<protein>
    <submittedName>
        <fullName evidence="1">Uncharacterized protein</fullName>
    </submittedName>
</protein>